<dbReference type="KEGG" id="ccro:CMC5_006740"/>
<evidence type="ECO:0000256" key="1">
    <source>
        <dbReference type="ARBA" id="ARBA00022679"/>
    </source>
</evidence>
<feature type="region of interest" description="Disordered" evidence="6">
    <location>
        <begin position="433"/>
        <end position="575"/>
    </location>
</feature>
<dbReference type="SUPFAM" id="SSF56112">
    <property type="entry name" value="Protein kinase-like (PK-like)"/>
    <property type="match status" value="1"/>
</dbReference>
<dbReference type="GO" id="GO:0005524">
    <property type="term" value="F:ATP binding"/>
    <property type="evidence" value="ECO:0007669"/>
    <property type="project" value="UniProtKB-UniRule"/>
</dbReference>
<keyword evidence="2 5" id="KW-0547">Nucleotide-binding</keyword>
<accession>A0A0K1E6R9</accession>
<evidence type="ECO:0000256" key="6">
    <source>
        <dbReference type="SAM" id="MobiDB-lite"/>
    </source>
</evidence>
<keyword evidence="7" id="KW-0472">Membrane</keyword>
<keyword evidence="1" id="KW-0808">Transferase</keyword>
<dbReference type="InterPro" id="IPR008271">
    <property type="entry name" value="Ser/Thr_kinase_AS"/>
</dbReference>
<protein>
    <recommendedName>
        <fullName evidence="8">Protein kinase domain-containing protein</fullName>
    </recommendedName>
</protein>
<evidence type="ECO:0000256" key="5">
    <source>
        <dbReference type="PROSITE-ProRule" id="PRU10141"/>
    </source>
</evidence>
<dbReference type="PANTHER" id="PTHR43289:SF34">
    <property type="entry name" value="SERINE_THREONINE-PROTEIN KINASE YBDM-RELATED"/>
    <property type="match status" value="1"/>
</dbReference>
<dbReference type="RefSeq" id="WP_050429058.1">
    <property type="nucleotide sequence ID" value="NZ_CP012159.1"/>
</dbReference>
<keyword evidence="3" id="KW-0418">Kinase</keyword>
<dbReference type="Proteomes" id="UP000067626">
    <property type="component" value="Chromosome"/>
</dbReference>
<reference evidence="9 10" key="1">
    <citation type="submission" date="2015-07" db="EMBL/GenBank/DDBJ databases">
        <title>Genome analysis of myxobacterium Chondromyces crocatus Cm c5 reveals a high potential for natural compound synthesis and the genetic basis for the loss of fruiting body formation.</title>
        <authorList>
            <person name="Zaburannyi N."/>
            <person name="Bunk B."/>
            <person name="Maier J."/>
            <person name="Overmann J."/>
            <person name="Mueller R."/>
        </authorList>
    </citation>
    <scope>NUCLEOTIDE SEQUENCE [LARGE SCALE GENOMIC DNA]</scope>
    <source>
        <strain evidence="9 10">Cm c5</strain>
    </source>
</reference>
<feature type="compositionally biased region" description="Low complexity" evidence="6">
    <location>
        <begin position="321"/>
        <end position="332"/>
    </location>
</feature>
<evidence type="ECO:0000313" key="9">
    <source>
        <dbReference type="EMBL" id="AKT36556.1"/>
    </source>
</evidence>
<dbReference type="Gene3D" id="3.30.200.20">
    <property type="entry name" value="Phosphorylase Kinase, domain 1"/>
    <property type="match status" value="1"/>
</dbReference>
<dbReference type="InterPro" id="IPR000719">
    <property type="entry name" value="Prot_kinase_dom"/>
</dbReference>
<dbReference type="PANTHER" id="PTHR43289">
    <property type="entry name" value="MITOGEN-ACTIVATED PROTEIN KINASE KINASE KINASE 20-RELATED"/>
    <property type="match status" value="1"/>
</dbReference>
<dbReference type="InterPro" id="IPR011009">
    <property type="entry name" value="Kinase-like_dom_sf"/>
</dbReference>
<dbReference type="PROSITE" id="PS50011">
    <property type="entry name" value="PROTEIN_KINASE_DOM"/>
    <property type="match status" value="1"/>
</dbReference>
<name>A0A0K1E6R9_CHOCO</name>
<dbReference type="CDD" id="cd14014">
    <property type="entry name" value="STKc_PknB_like"/>
    <property type="match status" value="1"/>
</dbReference>
<organism evidence="9 10">
    <name type="scientific">Chondromyces crocatus</name>
    <dbReference type="NCBI Taxonomy" id="52"/>
    <lineage>
        <taxon>Bacteria</taxon>
        <taxon>Pseudomonadati</taxon>
        <taxon>Myxococcota</taxon>
        <taxon>Polyangia</taxon>
        <taxon>Polyangiales</taxon>
        <taxon>Polyangiaceae</taxon>
        <taxon>Chondromyces</taxon>
    </lineage>
</organism>
<evidence type="ECO:0000256" key="4">
    <source>
        <dbReference type="ARBA" id="ARBA00022840"/>
    </source>
</evidence>
<dbReference type="InterPro" id="IPR017441">
    <property type="entry name" value="Protein_kinase_ATP_BS"/>
</dbReference>
<feature type="compositionally biased region" description="Low complexity" evidence="6">
    <location>
        <begin position="548"/>
        <end position="575"/>
    </location>
</feature>
<evidence type="ECO:0000256" key="3">
    <source>
        <dbReference type="ARBA" id="ARBA00022777"/>
    </source>
</evidence>
<sequence>MELTPGTVIAGRYRIENRVGAGGMGEVWSGEHMSVGSRVALKTLLPAAACNHEVVARFRREAYFLGRIRSDHVARVVDFVADDAVGLVLVMEYIEGEPLSKILQQKALTVEEAVELGVDIVTALRDLHQAKVIHRDLKPGNIIIQRRYDGRPRAVIVDFGVSRIVKGSSEDEEMTGITRADMAVGTIEYMAPEQILNSRDVTPASDLYAVGALLFRAVAGHHVFGDLYDVELAKTKLTKDPLPLQTGRGDQVAKGLEEVVGKALKRKPKERYDSADRLLGDILAIRDMSRVGVRSPSELDLEATTHSVKGAIAPFTDVTASPSMTRPRMSSPGLPPPSSPPSSPGRTSSPGRASSPSLVPSEPSVAMRSTHPPSRGSLTGAVASPVEPRRKGIPVVATVALVLVALAGGAGLAFAVLQGKVPGLLGPRVEETRSVTAASPEAVEPSPTHQDLPTPPPVATAAPAPEGQDIDLDAPPAAESAAQVALPAAPKAIAQPKPSPSAAPVDTAAAPLKSNASPAPFSGLGKAASTAPAATPLEAPASPPLKVPAPAASSPTSAPAPSTSVTSPPMSTPTF</sequence>
<keyword evidence="7" id="KW-0812">Transmembrane</keyword>
<feature type="compositionally biased region" description="Low complexity" evidence="6">
    <location>
        <begin position="527"/>
        <end position="540"/>
    </location>
</feature>
<gene>
    <name evidence="9" type="ORF">CMC5_006740</name>
</gene>
<dbReference type="EMBL" id="CP012159">
    <property type="protein sequence ID" value="AKT36556.1"/>
    <property type="molecule type" value="Genomic_DNA"/>
</dbReference>
<dbReference type="OrthoDB" id="5491198at2"/>
<feature type="compositionally biased region" description="Low complexity" evidence="6">
    <location>
        <begin position="344"/>
        <end position="365"/>
    </location>
</feature>
<dbReference type="GO" id="GO:0004674">
    <property type="term" value="F:protein serine/threonine kinase activity"/>
    <property type="evidence" value="ECO:0007669"/>
    <property type="project" value="TreeGrafter"/>
</dbReference>
<proteinExistence type="predicted"/>
<evidence type="ECO:0000259" key="8">
    <source>
        <dbReference type="PROSITE" id="PS50011"/>
    </source>
</evidence>
<feature type="compositionally biased region" description="Low complexity" evidence="6">
    <location>
        <begin position="474"/>
        <end position="504"/>
    </location>
</feature>
<feature type="domain" description="Protein kinase" evidence="8">
    <location>
        <begin position="13"/>
        <end position="283"/>
    </location>
</feature>
<evidence type="ECO:0000256" key="7">
    <source>
        <dbReference type="SAM" id="Phobius"/>
    </source>
</evidence>
<keyword evidence="7" id="KW-1133">Transmembrane helix</keyword>
<keyword evidence="4 5" id="KW-0067">ATP-binding</keyword>
<feature type="binding site" evidence="5">
    <location>
        <position position="42"/>
    </location>
    <ligand>
        <name>ATP</name>
        <dbReference type="ChEBI" id="CHEBI:30616"/>
    </ligand>
</feature>
<feature type="region of interest" description="Disordered" evidence="6">
    <location>
        <begin position="312"/>
        <end position="386"/>
    </location>
</feature>
<dbReference type="SMART" id="SM00220">
    <property type="entry name" value="S_TKc"/>
    <property type="match status" value="1"/>
</dbReference>
<keyword evidence="10" id="KW-1185">Reference proteome</keyword>
<feature type="compositionally biased region" description="Pro residues" evidence="6">
    <location>
        <begin position="333"/>
        <end position="343"/>
    </location>
</feature>
<evidence type="ECO:0000256" key="2">
    <source>
        <dbReference type="ARBA" id="ARBA00022741"/>
    </source>
</evidence>
<dbReference type="Pfam" id="PF00069">
    <property type="entry name" value="Pkinase"/>
    <property type="match status" value="1"/>
</dbReference>
<evidence type="ECO:0000313" key="10">
    <source>
        <dbReference type="Proteomes" id="UP000067626"/>
    </source>
</evidence>
<dbReference type="PROSITE" id="PS00108">
    <property type="entry name" value="PROTEIN_KINASE_ST"/>
    <property type="match status" value="1"/>
</dbReference>
<feature type="transmembrane region" description="Helical" evidence="7">
    <location>
        <begin position="395"/>
        <end position="417"/>
    </location>
</feature>
<dbReference type="PROSITE" id="PS00107">
    <property type="entry name" value="PROTEIN_KINASE_ATP"/>
    <property type="match status" value="1"/>
</dbReference>
<dbReference type="STRING" id="52.CMC5_006740"/>
<dbReference type="AlphaFoldDB" id="A0A0K1E6R9"/>
<dbReference type="Gene3D" id="1.10.510.10">
    <property type="entry name" value="Transferase(Phosphotransferase) domain 1"/>
    <property type="match status" value="1"/>
</dbReference>